<proteinExistence type="predicted"/>
<dbReference type="EMBL" id="FNGY01000001">
    <property type="protein sequence ID" value="SDL45063.1"/>
    <property type="molecule type" value="Genomic_DNA"/>
</dbReference>
<accession>A0A1G9K730</accession>
<gene>
    <name evidence="1" type="ORF">SAMN05421820_101477</name>
</gene>
<evidence type="ECO:0008006" key="3">
    <source>
        <dbReference type="Google" id="ProtNLM"/>
    </source>
</evidence>
<protein>
    <recommendedName>
        <fullName evidence="3">DUF3945 domain-containing protein</fullName>
    </recommendedName>
</protein>
<dbReference type="AlphaFoldDB" id="A0A1G9K730"/>
<evidence type="ECO:0000313" key="1">
    <source>
        <dbReference type="EMBL" id="SDL45063.1"/>
    </source>
</evidence>
<evidence type="ECO:0000313" key="2">
    <source>
        <dbReference type="Proteomes" id="UP000183200"/>
    </source>
</evidence>
<organism evidence="1 2">
    <name type="scientific">Pedobacter steynii</name>
    <dbReference type="NCBI Taxonomy" id="430522"/>
    <lineage>
        <taxon>Bacteria</taxon>
        <taxon>Pseudomonadati</taxon>
        <taxon>Bacteroidota</taxon>
        <taxon>Sphingobacteriia</taxon>
        <taxon>Sphingobacteriales</taxon>
        <taxon>Sphingobacteriaceae</taxon>
        <taxon>Pedobacter</taxon>
    </lineage>
</organism>
<dbReference type="OrthoDB" id="791468at2"/>
<reference evidence="2" key="1">
    <citation type="submission" date="2016-10" db="EMBL/GenBank/DDBJ databases">
        <authorList>
            <person name="Varghese N."/>
            <person name="Submissions S."/>
        </authorList>
    </citation>
    <scope>NUCLEOTIDE SEQUENCE [LARGE SCALE GENOMIC DNA]</scope>
    <source>
        <strain evidence="2">DSM 19110</strain>
    </source>
</reference>
<keyword evidence="2" id="KW-1185">Reference proteome</keyword>
<dbReference type="Proteomes" id="UP000183200">
    <property type="component" value="Unassembled WGS sequence"/>
</dbReference>
<dbReference type="RefSeq" id="WP_074604507.1">
    <property type="nucleotide sequence ID" value="NZ_FNGY01000001.1"/>
</dbReference>
<sequence length="355" mass="41094">METEQNRAKVLWQNWEKLENELRQLGGKTGEQDAEIARQKYEYLRKGLYRLSERPVDTEKPYVAMISSVTSKLQKQLYPNRFLRLLHQAKALLYDKPKVFSDLQQLRAQNISTLKGIFEQRGLDSIAKVLDHYLEYGQQNVSFKVLGKMDDNRILGIAPVFQQDEKGLFMFSDLNLSLRGSADPANNVSVSLPGDYLLNREQLVNFVEQRPVYVFPSAELDAGKWIRLGRGEKGEELKLEVFDDKGDELKRKLYELAEETKLYKLSSSEVLLNLRQGNQFRMNGIHPADRRFFIEAHPRGNQLIIRNEFGEEITKDMLLKSLRHESPNLTKGFELIKNKVIEKDRSNSPDQGLSM</sequence>
<name>A0A1G9K730_9SPHI</name>